<reference evidence="2" key="1">
    <citation type="journal article" date="2021" name="Proc. Natl. Acad. Sci. U.S.A.">
        <title>A Catalog of Tens of Thousands of Viruses from Human Metagenomes Reveals Hidden Associations with Chronic Diseases.</title>
        <authorList>
            <person name="Tisza M.J."/>
            <person name="Buck C.B."/>
        </authorList>
    </citation>
    <scope>NUCLEOTIDE SEQUENCE</scope>
    <source>
        <strain evidence="2">CtvdG25</strain>
    </source>
</reference>
<feature type="coiled-coil region" evidence="1">
    <location>
        <begin position="241"/>
        <end position="268"/>
    </location>
</feature>
<keyword evidence="2" id="KW-0675">Receptor</keyword>
<name>A0A8S5RLJ2_9VIRU</name>
<proteinExistence type="predicted"/>
<dbReference type="EMBL" id="BK059119">
    <property type="protein sequence ID" value="DAE32246.1"/>
    <property type="molecule type" value="Genomic_DNA"/>
</dbReference>
<accession>A0A8S5RLJ2</accession>
<sequence>MEKSSFFNSVSGDRKYKAEDWASYFGSFIGNGVFPVPSTGLQVVVGSGMQVTVKAGKAWINGYFYNNTSDLSLTLATADGVLNRIDRIVVQWDLTNRIISVKAKSSSYSASPTAPAVERDADIYELAIADVYVSAGATTITQSNITDRRYNTELCGIVVGVVEQIDPSAITAQFDNFFELYRALITDEYNAYVARVSGYENDAAADYETFLQSLEDYEASARAEFEAWFEGIKNTLSGDIAGQLTLEVEDLQARVAALEAAIENADAFTSAAWLANSYLGCAYLSTVTE</sequence>
<evidence type="ECO:0000256" key="1">
    <source>
        <dbReference type="SAM" id="Coils"/>
    </source>
</evidence>
<organism evidence="2">
    <name type="scientific">virus sp. ctvdG25</name>
    <dbReference type="NCBI Taxonomy" id="2825827"/>
    <lineage>
        <taxon>Viruses</taxon>
    </lineage>
</organism>
<protein>
    <submittedName>
        <fullName evidence="2">Receptor Binding Protein</fullName>
    </submittedName>
</protein>
<keyword evidence="1" id="KW-0175">Coiled coil</keyword>
<evidence type="ECO:0000313" key="2">
    <source>
        <dbReference type="EMBL" id="DAE32246.1"/>
    </source>
</evidence>